<dbReference type="Pfam" id="PF00106">
    <property type="entry name" value="adh_short"/>
    <property type="match status" value="1"/>
</dbReference>
<dbReference type="AlphaFoldDB" id="A0AAD5ZFX2"/>
<dbReference type="PANTHER" id="PTHR43899">
    <property type="entry name" value="RH59310P"/>
    <property type="match status" value="1"/>
</dbReference>
<dbReference type="PRINTS" id="PR00081">
    <property type="entry name" value="GDHRDH"/>
</dbReference>
<keyword evidence="3" id="KW-0560">Oxidoreductase</keyword>
<gene>
    <name evidence="6" type="ORF">LUZ61_000649</name>
</gene>
<dbReference type="FunFam" id="3.40.50.720:FF:000137">
    <property type="entry name" value="Hydroxysteroid (17-beta) dehydrogenase 3"/>
    <property type="match status" value="1"/>
</dbReference>
<dbReference type="InterPro" id="IPR002347">
    <property type="entry name" value="SDR_fam"/>
</dbReference>
<evidence type="ECO:0000256" key="5">
    <source>
        <dbReference type="SAM" id="Phobius"/>
    </source>
</evidence>
<comment type="caution">
    <text evidence="6">The sequence shown here is derived from an EMBL/GenBank/DDBJ whole genome shotgun (WGS) entry which is preliminary data.</text>
</comment>
<accession>A0AAD5ZFX2</accession>
<dbReference type="InterPro" id="IPR036291">
    <property type="entry name" value="NAD(P)-bd_dom_sf"/>
</dbReference>
<dbReference type="GO" id="GO:0045703">
    <property type="term" value="F:ketoreductase activity"/>
    <property type="evidence" value="ECO:0007669"/>
    <property type="project" value="TreeGrafter"/>
</dbReference>
<dbReference type="PIRSF" id="PIRSF000126">
    <property type="entry name" value="11-beta-HSD1"/>
    <property type="match status" value="1"/>
</dbReference>
<dbReference type="SUPFAM" id="SSF51735">
    <property type="entry name" value="NAD(P)-binding Rossmann-fold domains"/>
    <property type="match status" value="1"/>
</dbReference>
<dbReference type="PANTHER" id="PTHR43899:SF13">
    <property type="entry name" value="RH59310P"/>
    <property type="match status" value="1"/>
</dbReference>
<dbReference type="GO" id="GO:0005783">
    <property type="term" value="C:endoplasmic reticulum"/>
    <property type="evidence" value="ECO:0007669"/>
    <property type="project" value="TreeGrafter"/>
</dbReference>
<reference evidence="6 7" key="1">
    <citation type="journal article" date="2022" name="Cell">
        <title>Repeat-based holocentromeres influence genome architecture and karyotype evolution.</title>
        <authorList>
            <person name="Hofstatter P.G."/>
            <person name="Thangavel G."/>
            <person name="Lux T."/>
            <person name="Neumann P."/>
            <person name="Vondrak T."/>
            <person name="Novak P."/>
            <person name="Zhang M."/>
            <person name="Costa L."/>
            <person name="Castellani M."/>
            <person name="Scott A."/>
            <person name="Toegelov H."/>
            <person name="Fuchs J."/>
            <person name="Mata-Sucre Y."/>
            <person name="Dias Y."/>
            <person name="Vanzela A.L.L."/>
            <person name="Huettel B."/>
            <person name="Almeida C.C.S."/>
            <person name="Simkova H."/>
            <person name="Souza G."/>
            <person name="Pedrosa-Harand A."/>
            <person name="Macas J."/>
            <person name="Mayer K.F.X."/>
            <person name="Houben A."/>
            <person name="Marques A."/>
        </authorList>
    </citation>
    <scope>NUCLEOTIDE SEQUENCE [LARGE SCALE GENOMIC DNA]</scope>
    <source>
        <strain evidence="6">RhyTen1mFocal</strain>
    </source>
</reference>
<dbReference type="PRINTS" id="PR00080">
    <property type="entry name" value="SDRFAMILY"/>
</dbReference>
<evidence type="ECO:0000313" key="7">
    <source>
        <dbReference type="Proteomes" id="UP001210211"/>
    </source>
</evidence>
<dbReference type="CDD" id="cd05356">
    <property type="entry name" value="17beta-HSD1_like_SDR_c"/>
    <property type="match status" value="1"/>
</dbReference>
<evidence type="ECO:0000256" key="1">
    <source>
        <dbReference type="ARBA" id="ARBA00006484"/>
    </source>
</evidence>
<keyword evidence="2" id="KW-0521">NADP</keyword>
<comment type="similarity">
    <text evidence="1 4">Belongs to the short-chain dehydrogenases/reductases (SDR) family.</text>
</comment>
<evidence type="ECO:0000256" key="3">
    <source>
        <dbReference type="ARBA" id="ARBA00023002"/>
    </source>
</evidence>
<dbReference type="Proteomes" id="UP001210211">
    <property type="component" value="Unassembled WGS sequence"/>
</dbReference>
<evidence type="ECO:0000256" key="4">
    <source>
        <dbReference type="RuleBase" id="RU000363"/>
    </source>
</evidence>
<dbReference type="Gene3D" id="3.40.50.720">
    <property type="entry name" value="NAD(P)-binding Rossmann-like Domain"/>
    <property type="match status" value="1"/>
</dbReference>
<name>A0AAD5ZFX2_9POAL</name>
<organism evidence="6 7">
    <name type="scientific">Rhynchospora tenuis</name>
    <dbReference type="NCBI Taxonomy" id="198213"/>
    <lineage>
        <taxon>Eukaryota</taxon>
        <taxon>Viridiplantae</taxon>
        <taxon>Streptophyta</taxon>
        <taxon>Embryophyta</taxon>
        <taxon>Tracheophyta</taxon>
        <taxon>Spermatophyta</taxon>
        <taxon>Magnoliopsida</taxon>
        <taxon>Liliopsida</taxon>
        <taxon>Poales</taxon>
        <taxon>Cyperaceae</taxon>
        <taxon>Cyperoideae</taxon>
        <taxon>Rhynchosporeae</taxon>
        <taxon>Rhynchospora</taxon>
    </lineage>
</organism>
<keyword evidence="5" id="KW-1133">Transmembrane helix</keyword>
<feature type="transmembrane region" description="Helical" evidence="5">
    <location>
        <begin position="12"/>
        <end position="40"/>
    </location>
</feature>
<dbReference type="EMBL" id="JAMRDG010000001">
    <property type="protein sequence ID" value="KAJ3696944.1"/>
    <property type="molecule type" value="Genomic_DNA"/>
</dbReference>
<keyword evidence="7" id="KW-1185">Reference proteome</keyword>
<evidence type="ECO:0000313" key="6">
    <source>
        <dbReference type="EMBL" id="KAJ3696944.1"/>
    </source>
</evidence>
<keyword evidence="5" id="KW-0812">Transmembrane</keyword>
<sequence>MDSIQFILSQPSWYLLFFILGILSITRLSLFLLCSIYTFLLRPGKNLHGYGEWAIVTGPTSGIGQSFAFELAKNGMNLILVGRNAEKLDQVKLEISGLHESIKIKTVIFDLSGDSAAGLERLREAIHGLDVGLLINNAGRAEPSATYFHDADIDAWIKMMRVNLDAVVEITHAVLPSMLKKKKGAIVNIGSGSSVVIPSYPLYATYAATKAFVAQFSQSLYVEYRSKGIDVQCQIPLYVATKVTSGFFKKKRSSLFLPDSDAYASAAIRCIGYDRISMPNIGHFLQWCFVSWLPDFLNYWNVLKINVNQREILKRPREKKNISTTTS</sequence>
<dbReference type="InterPro" id="IPR051019">
    <property type="entry name" value="VLCFA-Steroid_DH"/>
</dbReference>
<evidence type="ECO:0000256" key="2">
    <source>
        <dbReference type="ARBA" id="ARBA00022857"/>
    </source>
</evidence>
<keyword evidence="5" id="KW-0472">Membrane</keyword>
<protein>
    <submittedName>
        <fullName evidence="6">Uncharacterized protein</fullName>
    </submittedName>
</protein>
<proteinExistence type="inferred from homology"/>